<reference evidence="2" key="1">
    <citation type="journal article" date="2017" name="Nature">
        <title>The sunflower genome provides insights into oil metabolism, flowering and Asterid evolution.</title>
        <authorList>
            <person name="Badouin H."/>
            <person name="Gouzy J."/>
            <person name="Grassa C.J."/>
            <person name="Murat F."/>
            <person name="Staton S.E."/>
            <person name="Cottret L."/>
            <person name="Lelandais-Briere C."/>
            <person name="Owens G.L."/>
            <person name="Carrere S."/>
            <person name="Mayjonade B."/>
            <person name="Legrand L."/>
            <person name="Gill N."/>
            <person name="Kane N.C."/>
            <person name="Bowers J.E."/>
            <person name="Hubner S."/>
            <person name="Bellec A."/>
            <person name="Berard A."/>
            <person name="Berges H."/>
            <person name="Blanchet N."/>
            <person name="Boniface M.C."/>
            <person name="Brunel D."/>
            <person name="Catrice O."/>
            <person name="Chaidir N."/>
            <person name="Claudel C."/>
            <person name="Donnadieu C."/>
            <person name="Faraut T."/>
            <person name="Fievet G."/>
            <person name="Helmstetter N."/>
            <person name="King M."/>
            <person name="Knapp S.J."/>
            <person name="Lai Z."/>
            <person name="Le Paslier M.C."/>
            <person name="Lippi Y."/>
            <person name="Lorenzon L."/>
            <person name="Mandel J.R."/>
            <person name="Marage G."/>
            <person name="Marchand G."/>
            <person name="Marquand E."/>
            <person name="Bret-Mestries E."/>
            <person name="Morien E."/>
            <person name="Nambeesan S."/>
            <person name="Nguyen T."/>
            <person name="Pegot-Espagnet P."/>
            <person name="Pouilly N."/>
            <person name="Raftis F."/>
            <person name="Sallet E."/>
            <person name="Schiex T."/>
            <person name="Thomas J."/>
            <person name="Vandecasteele C."/>
            <person name="Vares D."/>
            <person name="Vear F."/>
            <person name="Vautrin S."/>
            <person name="Crespi M."/>
            <person name="Mangin B."/>
            <person name="Burke J.M."/>
            <person name="Salse J."/>
            <person name="Munos S."/>
            <person name="Vincourt P."/>
            <person name="Rieseberg L.H."/>
            <person name="Langlade N.B."/>
        </authorList>
    </citation>
    <scope>NUCLEOTIDE SEQUENCE [LARGE SCALE GENOMIC DNA]</scope>
    <source>
        <strain evidence="2">cv. SF193</strain>
    </source>
</reference>
<keyword evidence="2" id="KW-1185">Reference proteome</keyword>
<dbReference type="Proteomes" id="UP000215914">
    <property type="component" value="Chromosome 15"/>
</dbReference>
<dbReference type="EMBL" id="CM007904">
    <property type="protein sequence ID" value="OTF94806.1"/>
    <property type="molecule type" value="Genomic_DNA"/>
</dbReference>
<evidence type="ECO:0000313" key="1">
    <source>
        <dbReference type="EMBL" id="OTF94806.1"/>
    </source>
</evidence>
<protein>
    <submittedName>
        <fullName evidence="1">Uncharacterized protein</fullName>
    </submittedName>
</protein>
<gene>
    <name evidence="1" type="ORF">HannXRQ_Chr15g0476131</name>
</gene>
<proteinExistence type="predicted"/>
<evidence type="ECO:0000313" key="2">
    <source>
        <dbReference type="Proteomes" id="UP000215914"/>
    </source>
</evidence>
<organism evidence="1 2">
    <name type="scientific">Helianthus annuus</name>
    <name type="common">Common sunflower</name>
    <dbReference type="NCBI Taxonomy" id="4232"/>
    <lineage>
        <taxon>Eukaryota</taxon>
        <taxon>Viridiplantae</taxon>
        <taxon>Streptophyta</taxon>
        <taxon>Embryophyta</taxon>
        <taxon>Tracheophyta</taxon>
        <taxon>Spermatophyta</taxon>
        <taxon>Magnoliopsida</taxon>
        <taxon>eudicotyledons</taxon>
        <taxon>Gunneridae</taxon>
        <taxon>Pentapetalae</taxon>
        <taxon>asterids</taxon>
        <taxon>campanulids</taxon>
        <taxon>Asterales</taxon>
        <taxon>Asteraceae</taxon>
        <taxon>Asteroideae</taxon>
        <taxon>Heliantheae alliance</taxon>
        <taxon>Heliantheae</taxon>
        <taxon>Helianthus</taxon>
    </lineage>
</organism>
<dbReference type="AlphaFoldDB" id="A0A251S7H8"/>
<dbReference type="InParanoid" id="A0A251S7H8"/>
<accession>A0A251S7H8</accession>
<sequence>MSVEPMMVDPVSIFDGTSLVENLGFYREETIMTNKERVLAELEAGRRNPARDKSIAYVNRSPYFRRGVDINEEISKVDKCVWEYIRNNETTYYNLHGDSSRREVMKVNLERGQAWAKGFTNEEYRANPRAEELLYRSSAYVEAT</sequence>
<name>A0A251S7H8_HELAN</name>